<dbReference type="Pfam" id="PF00994">
    <property type="entry name" value="MoCF_biosynth"/>
    <property type="match status" value="1"/>
</dbReference>
<dbReference type="NCBIfam" id="NF007960">
    <property type="entry name" value="PRK10680.1"/>
    <property type="match status" value="1"/>
</dbReference>
<dbReference type="FunFam" id="2.170.190.11:FF:000001">
    <property type="entry name" value="Molybdopterin molybdenumtransferase"/>
    <property type="match status" value="1"/>
</dbReference>
<dbReference type="GO" id="GO:0061599">
    <property type="term" value="F:molybdopterin molybdotransferase activity"/>
    <property type="evidence" value="ECO:0007669"/>
    <property type="project" value="UniProtKB-UniRule"/>
</dbReference>
<evidence type="ECO:0000256" key="10">
    <source>
        <dbReference type="ARBA" id="ARBA00047317"/>
    </source>
</evidence>
<dbReference type="SUPFAM" id="SSF63867">
    <property type="entry name" value="MoeA C-terminal domain-like"/>
    <property type="match status" value="1"/>
</dbReference>
<evidence type="ECO:0000256" key="3">
    <source>
        <dbReference type="ARBA" id="ARBA00005046"/>
    </source>
</evidence>
<keyword evidence="7 11" id="KW-0479">Metal-binding</keyword>
<dbReference type="EC" id="2.10.1.1" evidence="11"/>
<dbReference type="Gene3D" id="3.40.980.10">
    <property type="entry name" value="MoaB/Mog-like domain"/>
    <property type="match status" value="1"/>
</dbReference>
<dbReference type="Proteomes" id="UP000252558">
    <property type="component" value="Unassembled WGS sequence"/>
</dbReference>
<sequence length="414" mass="44351">MGCCDAPGLMPVEQALTEMAANVTNVSETEFCELEQAFDRILAEAVASPLDIPPFDNSAMDGYAFRFADLSADIPMPVVGTALAGQPFAGDIPAGGCVRIMTGALLPAGLDTVVMQENAELTETDDKKYARFANVKANSNVRYRGEDVSTGDTVMTPGCRLSPRHIGQLACLGIAQVKVYRKLKVAIFSTGDELKQPGEILGKGEIYDSNRIAVKAMLQRLPVDILDLGVVPDDEAKLRSVFQQADSEADVVISSGGVSVGDADYTKLLLEQLGQVGFWKLAIKPGKPFAFGALPNSRFFGLPGNPVSAVVTCDQLVMPTLQKMMGWQAEPAIQYPAKLTSGLRKRPGRKDYQRGEATLDSDTGQWQVVTTGAQGSAIFSSMVSANGYVPLPAASGNQAEGDEVWFEPFAEWLR</sequence>
<evidence type="ECO:0000256" key="11">
    <source>
        <dbReference type="RuleBase" id="RU365090"/>
    </source>
</evidence>
<dbReference type="Pfam" id="PF03453">
    <property type="entry name" value="MoeA_N"/>
    <property type="match status" value="1"/>
</dbReference>
<dbReference type="NCBIfam" id="TIGR00177">
    <property type="entry name" value="molyb_syn"/>
    <property type="match status" value="1"/>
</dbReference>
<evidence type="ECO:0000256" key="9">
    <source>
        <dbReference type="ARBA" id="ARBA00023150"/>
    </source>
</evidence>
<evidence type="ECO:0000256" key="6">
    <source>
        <dbReference type="ARBA" id="ARBA00022679"/>
    </source>
</evidence>
<evidence type="ECO:0000256" key="8">
    <source>
        <dbReference type="ARBA" id="ARBA00022842"/>
    </source>
</evidence>
<dbReference type="InterPro" id="IPR001453">
    <property type="entry name" value="MoaB/Mog_dom"/>
</dbReference>
<dbReference type="OrthoDB" id="9804758at2"/>
<comment type="pathway">
    <text evidence="3 11">Cofactor biosynthesis; molybdopterin biosynthesis.</text>
</comment>
<dbReference type="PROSITE" id="PS01079">
    <property type="entry name" value="MOCF_BIOSYNTHESIS_2"/>
    <property type="match status" value="1"/>
</dbReference>
<keyword evidence="14" id="KW-1185">Reference proteome</keyword>
<dbReference type="GO" id="GO:0005829">
    <property type="term" value="C:cytosol"/>
    <property type="evidence" value="ECO:0007669"/>
    <property type="project" value="TreeGrafter"/>
</dbReference>
<dbReference type="Gene3D" id="2.40.340.10">
    <property type="entry name" value="MoeA, C-terminal, domain IV"/>
    <property type="match status" value="1"/>
</dbReference>
<protein>
    <recommendedName>
        <fullName evidence="11">Molybdopterin molybdenumtransferase</fullName>
        <ecNumber evidence="11">2.10.1.1</ecNumber>
    </recommendedName>
</protein>
<feature type="domain" description="MoaB/Mog" evidence="12">
    <location>
        <begin position="186"/>
        <end position="323"/>
    </location>
</feature>
<dbReference type="InterPro" id="IPR036425">
    <property type="entry name" value="MoaB/Mog-like_dom_sf"/>
</dbReference>
<keyword evidence="5 11" id="KW-0500">Molybdenum</keyword>
<dbReference type="InterPro" id="IPR005110">
    <property type="entry name" value="MoeA_linker/N"/>
</dbReference>
<evidence type="ECO:0000256" key="7">
    <source>
        <dbReference type="ARBA" id="ARBA00022723"/>
    </source>
</evidence>
<dbReference type="AlphaFoldDB" id="A0A368NM83"/>
<dbReference type="GO" id="GO:0046872">
    <property type="term" value="F:metal ion binding"/>
    <property type="evidence" value="ECO:0007669"/>
    <property type="project" value="UniProtKB-UniRule"/>
</dbReference>
<dbReference type="InterPro" id="IPR008284">
    <property type="entry name" value="MoCF_biosynth_CS"/>
</dbReference>
<dbReference type="InterPro" id="IPR005111">
    <property type="entry name" value="MoeA_C_domain_IV"/>
</dbReference>
<evidence type="ECO:0000256" key="4">
    <source>
        <dbReference type="ARBA" id="ARBA00010763"/>
    </source>
</evidence>
<keyword evidence="8 11" id="KW-0460">Magnesium</keyword>
<dbReference type="SMART" id="SM00852">
    <property type="entry name" value="MoCF_biosynth"/>
    <property type="match status" value="1"/>
</dbReference>
<gene>
    <name evidence="13" type="ORF">DU002_04320</name>
</gene>
<proteinExistence type="inferred from homology"/>
<dbReference type="GO" id="GO:0006777">
    <property type="term" value="P:Mo-molybdopterin cofactor biosynthetic process"/>
    <property type="evidence" value="ECO:0007669"/>
    <property type="project" value="UniProtKB-UniRule"/>
</dbReference>
<evidence type="ECO:0000256" key="5">
    <source>
        <dbReference type="ARBA" id="ARBA00022505"/>
    </source>
</evidence>
<keyword evidence="9 11" id="KW-0501">Molybdenum cofactor biosynthesis</keyword>
<dbReference type="PANTHER" id="PTHR10192">
    <property type="entry name" value="MOLYBDOPTERIN BIOSYNTHESIS PROTEIN"/>
    <property type="match status" value="1"/>
</dbReference>
<dbReference type="CDD" id="cd00887">
    <property type="entry name" value="MoeA"/>
    <property type="match status" value="1"/>
</dbReference>
<dbReference type="NCBIfam" id="NF045515">
    <property type="entry name" value="Glp_gephyrin"/>
    <property type="match status" value="1"/>
</dbReference>
<evidence type="ECO:0000256" key="2">
    <source>
        <dbReference type="ARBA" id="ARBA00002901"/>
    </source>
</evidence>
<comment type="caution">
    <text evidence="13">The sequence shown here is derived from an EMBL/GenBank/DDBJ whole genome shotgun (WGS) entry which is preliminary data.</text>
</comment>
<evidence type="ECO:0000259" key="12">
    <source>
        <dbReference type="SMART" id="SM00852"/>
    </source>
</evidence>
<dbReference type="UniPathway" id="UPA00344"/>
<comment type="function">
    <text evidence="2 11">Catalyzes the insertion of molybdate into adenylated molybdopterin with the concomitant release of AMP.</text>
</comment>
<reference evidence="13 14" key="1">
    <citation type="submission" date="2018-07" db="EMBL/GenBank/DDBJ databases">
        <title>Corallincola holothuriorum sp. nov., a new facultative anaerobe isolated from sea cucumber Apostichopus japonicus.</title>
        <authorList>
            <person name="Xia H."/>
        </authorList>
    </citation>
    <scope>NUCLEOTIDE SEQUENCE [LARGE SCALE GENOMIC DNA]</scope>
    <source>
        <strain evidence="13 14">C4</strain>
    </source>
</reference>
<name>A0A368NM83_9GAMM</name>
<dbReference type="InterPro" id="IPR036688">
    <property type="entry name" value="MoeA_C_domain_IV_sf"/>
</dbReference>
<dbReference type="Gene3D" id="2.170.190.11">
    <property type="entry name" value="Molybdopterin biosynthesis moea protein, domain 3"/>
    <property type="match status" value="1"/>
</dbReference>
<dbReference type="RefSeq" id="WP_114337131.1">
    <property type="nucleotide sequence ID" value="NZ_QPID01000002.1"/>
</dbReference>
<accession>A0A368NM83</accession>
<evidence type="ECO:0000313" key="14">
    <source>
        <dbReference type="Proteomes" id="UP000252558"/>
    </source>
</evidence>
<organism evidence="13 14">
    <name type="scientific">Corallincola holothuriorum</name>
    <dbReference type="NCBI Taxonomy" id="2282215"/>
    <lineage>
        <taxon>Bacteria</taxon>
        <taxon>Pseudomonadati</taxon>
        <taxon>Pseudomonadota</taxon>
        <taxon>Gammaproteobacteria</taxon>
        <taxon>Alteromonadales</taxon>
        <taxon>Psychromonadaceae</taxon>
        <taxon>Corallincola</taxon>
    </lineage>
</organism>
<dbReference type="InterPro" id="IPR036135">
    <property type="entry name" value="MoeA_linker/N_sf"/>
</dbReference>
<dbReference type="SUPFAM" id="SSF63882">
    <property type="entry name" value="MoeA N-terminal region -like"/>
    <property type="match status" value="1"/>
</dbReference>
<comment type="similarity">
    <text evidence="4 11">Belongs to the MoeA family.</text>
</comment>
<dbReference type="PANTHER" id="PTHR10192:SF5">
    <property type="entry name" value="GEPHYRIN"/>
    <property type="match status" value="1"/>
</dbReference>
<dbReference type="EMBL" id="QPID01000002">
    <property type="protein sequence ID" value="RCU51702.1"/>
    <property type="molecule type" value="Genomic_DNA"/>
</dbReference>
<comment type="catalytic activity">
    <reaction evidence="10">
        <text>adenylyl-molybdopterin + molybdate = Mo-molybdopterin + AMP + H(+)</text>
        <dbReference type="Rhea" id="RHEA:35047"/>
        <dbReference type="ChEBI" id="CHEBI:15378"/>
        <dbReference type="ChEBI" id="CHEBI:36264"/>
        <dbReference type="ChEBI" id="CHEBI:62727"/>
        <dbReference type="ChEBI" id="CHEBI:71302"/>
        <dbReference type="ChEBI" id="CHEBI:456215"/>
        <dbReference type="EC" id="2.10.1.1"/>
    </reaction>
</comment>
<dbReference type="FunFam" id="3.40.980.10:FF:000004">
    <property type="entry name" value="Molybdopterin molybdenumtransferase"/>
    <property type="match status" value="1"/>
</dbReference>
<dbReference type="Gene3D" id="3.90.105.10">
    <property type="entry name" value="Molybdopterin biosynthesis moea protein, domain 2"/>
    <property type="match status" value="1"/>
</dbReference>
<evidence type="ECO:0000256" key="1">
    <source>
        <dbReference type="ARBA" id="ARBA00001946"/>
    </source>
</evidence>
<evidence type="ECO:0000313" key="13">
    <source>
        <dbReference type="EMBL" id="RCU51702.1"/>
    </source>
</evidence>
<dbReference type="InterPro" id="IPR038987">
    <property type="entry name" value="MoeA-like"/>
</dbReference>
<dbReference type="SUPFAM" id="SSF53218">
    <property type="entry name" value="Molybdenum cofactor biosynthesis proteins"/>
    <property type="match status" value="1"/>
</dbReference>
<dbReference type="Pfam" id="PF03454">
    <property type="entry name" value="MoeA_C"/>
    <property type="match status" value="1"/>
</dbReference>
<comment type="cofactor">
    <cofactor evidence="1 11">
        <name>Mg(2+)</name>
        <dbReference type="ChEBI" id="CHEBI:18420"/>
    </cofactor>
</comment>
<keyword evidence="6 11" id="KW-0808">Transferase</keyword>